<dbReference type="InterPro" id="IPR011009">
    <property type="entry name" value="Kinase-like_dom_sf"/>
</dbReference>
<dbReference type="AlphaFoldDB" id="A0A1I0QUZ5"/>
<proteinExistence type="predicted"/>
<dbReference type="Gene3D" id="3.90.1200.10">
    <property type="match status" value="1"/>
</dbReference>
<keyword evidence="2" id="KW-0808">Transferase</keyword>
<evidence type="ECO:0000313" key="2">
    <source>
        <dbReference type="EMBL" id="SEW31257.1"/>
    </source>
</evidence>
<evidence type="ECO:0000313" key="3">
    <source>
        <dbReference type="Proteomes" id="UP000199701"/>
    </source>
</evidence>
<protein>
    <submittedName>
        <fullName evidence="2">Ser/Thr protein kinase RdoA involved in Cpx stress response, MazF antagonist</fullName>
    </submittedName>
</protein>
<organism evidence="2 3">
    <name type="scientific">[Clostridium] fimetarium</name>
    <dbReference type="NCBI Taxonomy" id="99656"/>
    <lineage>
        <taxon>Bacteria</taxon>
        <taxon>Bacillati</taxon>
        <taxon>Bacillota</taxon>
        <taxon>Clostridia</taxon>
        <taxon>Lachnospirales</taxon>
        <taxon>Lachnospiraceae</taxon>
    </lineage>
</organism>
<feature type="domain" description="Aminoglycoside phosphotransferase" evidence="1">
    <location>
        <begin position="23"/>
        <end position="232"/>
    </location>
</feature>
<dbReference type="Pfam" id="PF01636">
    <property type="entry name" value="APH"/>
    <property type="match status" value="1"/>
</dbReference>
<evidence type="ECO:0000259" key="1">
    <source>
        <dbReference type="Pfam" id="PF01636"/>
    </source>
</evidence>
<dbReference type="EMBL" id="FOJI01000009">
    <property type="protein sequence ID" value="SEW31257.1"/>
    <property type="molecule type" value="Genomic_DNA"/>
</dbReference>
<keyword evidence="3" id="KW-1185">Reference proteome</keyword>
<dbReference type="Proteomes" id="UP000199701">
    <property type="component" value="Unassembled WGS sequence"/>
</dbReference>
<dbReference type="OrthoDB" id="2352890at2"/>
<dbReference type="SUPFAM" id="SSF56112">
    <property type="entry name" value="Protein kinase-like (PK-like)"/>
    <property type="match status" value="1"/>
</dbReference>
<dbReference type="RefSeq" id="WP_092454490.1">
    <property type="nucleotide sequence ID" value="NZ_FOJI01000009.1"/>
</dbReference>
<dbReference type="InterPro" id="IPR002575">
    <property type="entry name" value="Aminoglycoside_PTrfase"/>
</dbReference>
<sequence>MNRDLFFTKLSTELQLGDLLSEVSEVTGGLTHKMYKFETKQGKYIVKLLNPHIMKRPTALGNFKRADELEEILRKNNIPIIPSLNFNNKKMQEINGRFFYVYEWYSGLTLTGKEIQKNNCEIIGGVLADIHNIDIRREKYSRDEINIDWNKYIELAKEQDSPIFSLLKDKETLLYDSQIKGNLAIKNIPDIKSICHNDLDSKNVLWVNDSFKIIDLECLNYSNPYLELFELALCWSGYEECNIKFDYLKAFINAYFKDNRNVNMDWETLYYSNYGRLEWLEYNVKRALLIECDTKEEQELGINQVKETIAHVIYYDSIKSPLLKGLKFI</sequence>
<name>A0A1I0QUZ5_9FIRM</name>
<keyword evidence="2" id="KW-0418">Kinase</keyword>
<dbReference type="GO" id="GO:0016301">
    <property type="term" value="F:kinase activity"/>
    <property type="evidence" value="ECO:0007669"/>
    <property type="project" value="UniProtKB-KW"/>
</dbReference>
<dbReference type="STRING" id="99656.SAMN05421659_109132"/>
<gene>
    <name evidence="2" type="ORF">SAMN05421659_109132</name>
</gene>
<accession>A0A1I0QUZ5</accession>
<reference evidence="2 3" key="1">
    <citation type="submission" date="2016-10" db="EMBL/GenBank/DDBJ databases">
        <authorList>
            <person name="de Groot N.N."/>
        </authorList>
    </citation>
    <scope>NUCLEOTIDE SEQUENCE [LARGE SCALE GENOMIC DNA]</scope>
    <source>
        <strain evidence="2 3">DSM 9179</strain>
    </source>
</reference>